<dbReference type="PANTHER" id="PTHR30386">
    <property type="entry name" value="MEMBRANE FUSION SUBUNIT OF EMRAB-TOLC MULTIDRUG EFFLUX PUMP"/>
    <property type="match status" value="1"/>
</dbReference>
<reference evidence="6 7" key="1">
    <citation type="submission" date="2015-11" db="EMBL/GenBank/DDBJ databases">
        <title>Expanding the genomic diversity of Burkholderia species for the development of highly accurate diagnostics.</title>
        <authorList>
            <person name="Sahl J."/>
            <person name="Keim P."/>
            <person name="Wagner D."/>
        </authorList>
    </citation>
    <scope>NUCLEOTIDE SEQUENCE [LARGE SCALE GENOMIC DNA]</scope>
    <source>
        <strain evidence="6 7">MSMB1302</strain>
    </source>
</reference>
<comment type="subcellular location">
    <subcellularLocation>
        <location evidence="1">Cell envelope</location>
    </subcellularLocation>
</comment>
<dbReference type="Gene3D" id="2.40.30.170">
    <property type="match status" value="1"/>
</dbReference>
<feature type="region of interest" description="Disordered" evidence="2">
    <location>
        <begin position="1"/>
        <end position="22"/>
    </location>
</feature>
<keyword evidence="3" id="KW-1133">Transmembrane helix</keyword>
<dbReference type="PANTHER" id="PTHR30386:SF19">
    <property type="entry name" value="MULTIDRUG EXPORT PROTEIN EMRA-RELATED"/>
    <property type="match status" value="1"/>
</dbReference>
<organism evidence="6 7">
    <name type="scientific">Burkholderia cepacia</name>
    <name type="common">Pseudomonas cepacia</name>
    <dbReference type="NCBI Taxonomy" id="292"/>
    <lineage>
        <taxon>Bacteria</taxon>
        <taxon>Pseudomonadati</taxon>
        <taxon>Pseudomonadota</taxon>
        <taxon>Betaproteobacteria</taxon>
        <taxon>Burkholderiales</taxon>
        <taxon>Burkholderiaceae</taxon>
        <taxon>Burkholderia</taxon>
        <taxon>Burkholderia cepacia complex</taxon>
    </lineage>
</organism>
<accession>A0A118KEY1</accession>
<dbReference type="EMBL" id="LOYH01000086">
    <property type="protein sequence ID" value="KVK76381.1"/>
    <property type="molecule type" value="Genomic_DNA"/>
</dbReference>
<gene>
    <name evidence="6" type="ORF">WS90_24580</name>
</gene>
<dbReference type="Gene3D" id="1.10.287.470">
    <property type="entry name" value="Helix hairpin bin"/>
    <property type="match status" value="1"/>
</dbReference>
<dbReference type="InterPro" id="IPR050739">
    <property type="entry name" value="MFP"/>
</dbReference>
<feature type="transmembrane region" description="Helical" evidence="3">
    <location>
        <begin position="34"/>
        <end position="54"/>
    </location>
</feature>
<protein>
    <submittedName>
        <fullName evidence="6">Hemolysin D</fullName>
    </submittedName>
</protein>
<name>A0A118KEY1_BURCE</name>
<evidence type="ECO:0000256" key="2">
    <source>
        <dbReference type="SAM" id="MobiDB-lite"/>
    </source>
</evidence>
<dbReference type="Proteomes" id="UP000069001">
    <property type="component" value="Unassembled WGS sequence"/>
</dbReference>
<evidence type="ECO:0000259" key="4">
    <source>
        <dbReference type="Pfam" id="PF25885"/>
    </source>
</evidence>
<dbReference type="SUPFAM" id="SSF111369">
    <property type="entry name" value="HlyD-like secretion proteins"/>
    <property type="match status" value="2"/>
</dbReference>
<evidence type="ECO:0000313" key="7">
    <source>
        <dbReference type="Proteomes" id="UP000069001"/>
    </source>
</evidence>
<feature type="compositionally biased region" description="Low complexity" evidence="2">
    <location>
        <begin position="7"/>
        <end position="22"/>
    </location>
</feature>
<feature type="domain" description="p-hydroxybenzoic acid efflux pump subunit AaeA-like beta-barrel" evidence="5">
    <location>
        <begin position="263"/>
        <end position="337"/>
    </location>
</feature>
<dbReference type="Gene3D" id="2.40.50.100">
    <property type="match status" value="1"/>
</dbReference>
<dbReference type="AlphaFoldDB" id="A0A118KEY1"/>
<keyword evidence="3" id="KW-0472">Membrane</keyword>
<dbReference type="RefSeq" id="WP_059731699.1">
    <property type="nucleotide sequence ID" value="NZ_LOYH01000086.1"/>
</dbReference>
<comment type="caution">
    <text evidence="6">The sequence shown here is derived from an EMBL/GenBank/DDBJ whole genome shotgun (WGS) entry which is preliminary data.</text>
</comment>
<evidence type="ECO:0000313" key="6">
    <source>
        <dbReference type="EMBL" id="KVK76381.1"/>
    </source>
</evidence>
<evidence type="ECO:0000259" key="5">
    <source>
        <dbReference type="Pfam" id="PF25963"/>
    </source>
</evidence>
<evidence type="ECO:0000256" key="1">
    <source>
        <dbReference type="ARBA" id="ARBA00004196"/>
    </source>
</evidence>
<feature type="domain" description="Multidrug export protein EmrA/FarA alpha-helical hairpin" evidence="4">
    <location>
        <begin position="105"/>
        <end position="226"/>
    </location>
</feature>
<keyword evidence="3" id="KW-0812">Transmembrane</keyword>
<dbReference type="Pfam" id="PF25963">
    <property type="entry name" value="Beta-barrel_AAEA"/>
    <property type="match status" value="1"/>
</dbReference>
<dbReference type="GO" id="GO:0030313">
    <property type="term" value="C:cell envelope"/>
    <property type="evidence" value="ECO:0007669"/>
    <property type="project" value="UniProtKB-SubCell"/>
</dbReference>
<dbReference type="GO" id="GO:0055085">
    <property type="term" value="P:transmembrane transport"/>
    <property type="evidence" value="ECO:0007669"/>
    <property type="project" value="InterPro"/>
</dbReference>
<evidence type="ECO:0000256" key="3">
    <source>
        <dbReference type="SAM" id="Phobius"/>
    </source>
</evidence>
<dbReference type="InterPro" id="IPR058633">
    <property type="entry name" value="EmrA/FarA_HH"/>
</dbReference>
<dbReference type="InterPro" id="IPR058634">
    <property type="entry name" value="AaeA-lik-b-barrel"/>
</dbReference>
<dbReference type="Pfam" id="PF25885">
    <property type="entry name" value="HH_EMRA"/>
    <property type="match status" value="1"/>
</dbReference>
<proteinExistence type="predicted"/>
<sequence length="415" mass="43686">MNRTDTPPAAAPVAAGAASPPSAEQALRTARRRYFRWFFIALALAALAGGYWWVTSRGTETTDDAYVTGDVVQVSPQVAGTVDTIMVQNAEWVQAGDPLFRVDPTDAKLALDDAVAQLAHAVREYRTAHADTAREAAQILQRKAELSKASDDLQRRLGLAQDGGVSREDIRHARDAMTSASAALDAQQAAYDASRARVDGTSIDSNPLVRAAAARVRSAALALRRTEIRAPLAGLVTRRVVQVGQHVTPGAPAMALVPLDHVWVEANFKESQLRGMHAGQAVELRSDLYGSGVVFHGRIEGVEAGTGSAFASVPAQNATGNWIKVVQRVPVRVALDPGELRAHPLRIGLSMNASVVLGDSAPGTASASVRPAPAAARRPIDATSIFDDDASSGDALVNDTIRANDGAAVRRAPGA</sequence>